<organism evidence="1 2">
    <name type="scientific">Candidatus Muproteobacteria bacterium RBG_19FT_COMBO_61_10</name>
    <dbReference type="NCBI Taxonomy" id="1817761"/>
    <lineage>
        <taxon>Bacteria</taxon>
        <taxon>Pseudomonadati</taxon>
        <taxon>Pseudomonadota</taxon>
        <taxon>Candidatus Muproteobacteria</taxon>
    </lineage>
</organism>
<name>A0A1F6UEJ7_9PROT</name>
<dbReference type="EMBL" id="MFSV01000208">
    <property type="protein sequence ID" value="OGI55738.1"/>
    <property type="molecule type" value="Genomic_DNA"/>
</dbReference>
<reference evidence="1 2" key="1">
    <citation type="journal article" date="2016" name="Nat. Commun.">
        <title>Thousands of microbial genomes shed light on interconnected biogeochemical processes in an aquifer system.</title>
        <authorList>
            <person name="Anantharaman K."/>
            <person name="Brown C.T."/>
            <person name="Hug L.A."/>
            <person name="Sharon I."/>
            <person name="Castelle C.J."/>
            <person name="Probst A.J."/>
            <person name="Thomas B.C."/>
            <person name="Singh A."/>
            <person name="Wilkins M.J."/>
            <person name="Karaoz U."/>
            <person name="Brodie E.L."/>
            <person name="Williams K.H."/>
            <person name="Hubbard S.S."/>
            <person name="Banfield J.F."/>
        </authorList>
    </citation>
    <scope>NUCLEOTIDE SEQUENCE [LARGE SCALE GENOMIC DNA]</scope>
</reference>
<comment type="caution">
    <text evidence="1">The sequence shown here is derived from an EMBL/GenBank/DDBJ whole genome shotgun (WGS) entry which is preliminary data.</text>
</comment>
<accession>A0A1F6UEJ7</accession>
<dbReference type="AlphaFoldDB" id="A0A1F6UEJ7"/>
<evidence type="ECO:0000313" key="2">
    <source>
        <dbReference type="Proteomes" id="UP000177950"/>
    </source>
</evidence>
<dbReference type="Proteomes" id="UP000177950">
    <property type="component" value="Unassembled WGS sequence"/>
</dbReference>
<sequence>MDSQTHVEFADKLLALSRQHPAYAVASLFPQIDRYPHVFHRMYAHTVFKARRLAETGLRVLTQDGWSDDTQAFDVRRFQEEKARFQAYMQAQSLTLPDVDPCAHEAALLAYVSHLYLDSFNQPTQPFAPVSVYCSGQWRMWEQIGDFRLTLYTTPVIGQLRHDLMHHPLWAEADACTPSVQIEAMLERLWRLSLDRIGASIVAPSMQAMGLSRNSPHEVARAREFFEAFEALLVDLHLKYLVADNAVAASEFSTHAARARRAV</sequence>
<evidence type="ECO:0000313" key="1">
    <source>
        <dbReference type="EMBL" id="OGI55738.1"/>
    </source>
</evidence>
<protein>
    <submittedName>
        <fullName evidence="1">Uncharacterized protein</fullName>
    </submittedName>
</protein>
<gene>
    <name evidence="1" type="ORF">A2V58_05950</name>
</gene>
<proteinExistence type="predicted"/>